<feature type="domain" description="Tyr recombinase" evidence="2">
    <location>
        <begin position="197"/>
        <end position="374"/>
    </location>
</feature>
<proteinExistence type="predicted"/>
<evidence type="ECO:0000259" key="2">
    <source>
        <dbReference type="PROSITE" id="PS51898"/>
    </source>
</evidence>
<sequence>MKTSTYSPRGLARIEKNAENLRIVFPRSLFNGKVKTFALGLKADSPTDVKKAEEICDAINADIRFDQLDVTLERYKPRHKSHSYKNKVSELYPDIDLVELYEKFIDYKKPTWKLATLHHRTRCILPLIKKSGVTSPYQSLELREWLLKNTSEGYTKKVLQQVNAAFKWALSVKILRGDNPFDGMAKEFKDNYEKNEPEPNAFSQQEKQAILEAFKNHSIPGNSYKRYYPFVNFLFMTGCRPSEAIGLNWGNINANYIVFKESITTVGGRVVKNKGSKNNKVRKFPMNEKLRDFIESIKPEDINPNDLVFPSPDHLPINYSNFSQRAWKTIVDPIVKRNTTPYSCRDTFITEQVNNSELMTHPIPNPDGSRLAKQ</sequence>
<dbReference type="GO" id="GO:0015074">
    <property type="term" value="P:DNA integration"/>
    <property type="evidence" value="ECO:0007669"/>
    <property type="project" value="InterPro"/>
</dbReference>
<dbReference type="PANTHER" id="PTHR30349">
    <property type="entry name" value="PHAGE INTEGRASE-RELATED"/>
    <property type="match status" value="1"/>
</dbReference>
<evidence type="ECO:0000313" key="3">
    <source>
        <dbReference type="EMBL" id="CUR32884.1"/>
    </source>
</evidence>
<dbReference type="GO" id="GO:0006310">
    <property type="term" value="P:DNA recombination"/>
    <property type="evidence" value="ECO:0007669"/>
    <property type="project" value="UniProtKB-KW"/>
</dbReference>
<evidence type="ECO:0000313" key="4">
    <source>
        <dbReference type="Proteomes" id="UP000184315"/>
    </source>
</evidence>
<dbReference type="InterPro" id="IPR013762">
    <property type="entry name" value="Integrase-like_cat_sf"/>
</dbReference>
<evidence type="ECO:0000256" key="1">
    <source>
        <dbReference type="ARBA" id="ARBA00023172"/>
    </source>
</evidence>
<protein>
    <submittedName>
        <fullName evidence="3">Integrase family protein</fullName>
    </submittedName>
</protein>
<organism evidence="3 4">
    <name type="scientific">Planktothrix tepida PCC 9214</name>
    <dbReference type="NCBI Taxonomy" id="671072"/>
    <lineage>
        <taxon>Bacteria</taxon>
        <taxon>Bacillati</taxon>
        <taxon>Cyanobacteriota</taxon>
        <taxon>Cyanophyceae</taxon>
        <taxon>Oscillatoriophycideae</taxon>
        <taxon>Oscillatoriales</taxon>
        <taxon>Microcoleaceae</taxon>
        <taxon>Planktothrix</taxon>
    </lineage>
</organism>
<dbReference type="OrthoDB" id="530235at2"/>
<dbReference type="Pfam" id="PF00589">
    <property type="entry name" value="Phage_integrase"/>
    <property type="match status" value="1"/>
</dbReference>
<dbReference type="EMBL" id="CZDF01000156">
    <property type="protein sequence ID" value="CUR32884.1"/>
    <property type="molecule type" value="Genomic_DNA"/>
</dbReference>
<dbReference type="AlphaFoldDB" id="A0A1J1LLR2"/>
<dbReference type="SUPFAM" id="SSF56349">
    <property type="entry name" value="DNA breaking-rejoining enzymes"/>
    <property type="match status" value="1"/>
</dbReference>
<dbReference type="Proteomes" id="UP000184315">
    <property type="component" value="Unassembled WGS sequence"/>
</dbReference>
<dbReference type="GO" id="GO:0003677">
    <property type="term" value="F:DNA binding"/>
    <property type="evidence" value="ECO:0007669"/>
    <property type="project" value="InterPro"/>
</dbReference>
<dbReference type="InterPro" id="IPR011010">
    <property type="entry name" value="DNA_brk_join_enz"/>
</dbReference>
<dbReference type="InterPro" id="IPR002104">
    <property type="entry name" value="Integrase_catalytic"/>
</dbReference>
<dbReference type="PROSITE" id="PS51898">
    <property type="entry name" value="TYR_RECOMBINASE"/>
    <property type="match status" value="1"/>
</dbReference>
<name>A0A1J1LLR2_9CYAN</name>
<dbReference type="STRING" id="671072.PL9214500131"/>
<dbReference type="InterPro" id="IPR050090">
    <property type="entry name" value="Tyrosine_recombinase_XerCD"/>
</dbReference>
<reference evidence="4" key="1">
    <citation type="submission" date="2015-10" db="EMBL/GenBank/DDBJ databases">
        <authorList>
            <person name="Regsiter A."/>
            <person name="william w."/>
        </authorList>
    </citation>
    <scope>NUCLEOTIDE SEQUENCE [LARGE SCALE GENOMIC DNA]</scope>
</reference>
<dbReference type="PANTHER" id="PTHR30349:SF64">
    <property type="entry name" value="PROPHAGE INTEGRASE INTD-RELATED"/>
    <property type="match status" value="1"/>
</dbReference>
<keyword evidence="1" id="KW-0233">DNA recombination</keyword>
<accession>A0A1J1LLR2</accession>
<keyword evidence="4" id="KW-1185">Reference proteome</keyword>
<gene>
    <name evidence="3" type="ORF">PL9214500131</name>
</gene>
<dbReference type="Gene3D" id="1.10.443.10">
    <property type="entry name" value="Intergrase catalytic core"/>
    <property type="match status" value="1"/>
</dbReference>